<evidence type="ECO:0000256" key="17">
    <source>
        <dbReference type="SAM" id="MobiDB-lite"/>
    </source>
</evidence>
<dbReference type="EMBL" id="KZ819359">
    <property type="protein sequence ID" value="PWN44632.1"/>
    <property type="molecule type" value="Genomic_DNA"/>
</dbReference>
<feature type="region of interest" description="Disordered" evidence="17">
    <location>
        <begin position="28"/>
        <end position="49"/>
    </location>
</feature>
<comment type="function">
    <text evidence="1">Accessory subunit of the mitochondrial membrane respiratory chain NADH dehydrogenase (Complex I), that is believed not to be involved in catalysis. Complex I functions in the transfer of electrons from NADH to the respiratory chain. The immediate electron acceptor for the enzyme is believed to be ubiquinone.</text>
</comment>
<comment type="subcellular location">
    <subcellularLocation>
        <location evidence="2">Mitochondrion inner membrane</location>
        <topology evidence="2">Single-pass membrane protein</topology>
    </subcellularLocation>
</comment>
<keyword evidence="6" id="KW-0679">Respiratory chain</keyword>
<dbReference type="STRING" id="1522189.A0A316W4J2"/>
<evidence type="ECO:0000256" key="14">
    <source>
        <dbReference type="ARBA" id="ARBA00030753"/>
    </source>
</evidence>
<reference evidence="19 20" key="1">
    <citation type="journal article" date="2018" name="Mol. Biol. Evol.">
        <title>Broad Genomic Sampling Reveals a Smut Pathogenic Ancestry of the Fungal Clade Ustilaginomycotina.</title>
        <authorList>
            <person name="Kijpornyongpan T."/>
            <person name="Mondo S.J."/>
            <person name="Barry K."/>
            <person name="Sandor L."/>
            <person name="Lee J."/>
            <person name="Lipzen A."/>
            <person name="Pangilinan J."/>
            <person name="LaButti K."/>
            <person name="Hainaut M."/>
            <person name="Henrissat B."/>
            <person name="Grigoriev I.V."/>
            <person name="Spatafora J.W."/>
            <person name="Aime M.C."/>
        </authorList>
    </citation>
    <scope>NUCLEOTIDE SEQUENCE [LARGE SCALE GENOMIC DNA]</scope>
    <source>
        <strain evidence="19 20">MCA 4658</strain>
    </source>
</reference>
<evidence type="ECO:0000256" key="13">
    <source>
        <dbReference type="ARBA" id="ARBA00023136"/>
    </source>
</evidence>
<keyword evidence="10" id="KW-0249">Electron transport</keyword>
<name>A0A316W4J2_9BASI</name>
<evidence type="ECO:0000256" key="16">
    <source>
        <dbReference type="ARBA" id="ARBA00046528"/>
    </source>
</evidence>
<evidence type="ECO:0000256" key="8">
    <source>
        <dbReference type="ARBA" id="ARBA00022792"/>
    </source>
</evidence>
<dbReference type="GO" id="GO:0005743">
    <property type="term" value="C:mitochondrial inner membrane"/>
    <property type="evidence" value="ECO:0007669"/>
    <property type="project" value="UniProtKB-SubCell"/>
</dbReference>
<comment type="similarity">
    <text evidence="3">Belongs to the complex I NDUFB11 subunit family.</text>
</comment>
<proteinExistence type="inferred from homology"/>
<keyword evidence="13 18" id="KW-0472">Membrane</keyword>
<evidence type="ECO:0000313" key="19">
    <source>
        <dbReference type="EMBL" id="PWN44632.1"/>
    </source>
</evidence>
<dbReference type="RefSeq" id="XP_025371792.1">
    <property type="nucleotide sequence ID" value="XM_025513183.1"/>
</dbReference>
<sequence>MSMTARASRIGVSRASGLAKLSQRRLASGGGAYNEPSGHFLGQKPLRKGEKREKEGWEGIYTYGLFGGMAFCAIGLLYKPDTNIQSWARAEAQKQLESEGGVYKYEPSPYAGHPDNK</sequence>
<dbReference type="PANTHER" id="PTHR40637:SF1">
    <property type="entry name" value="ESSS SUBUNIT OF NADH:UBIQUINONE OXIDOREDUCTASE (COMPLEX I) PROTEIN"/>
    <property type="match status" value="1"/>
</dbReference>
<keyword evidence="9" id="KW-0809">Transit peptide</keyword>
<keyword evidence="12" id="KW-0496">Mitochondrion</keyword>
<evidence type="ECO:0000256" key="4">
    <source>
        <dbReference type="ARBA" id="ARBA00018632"/>
    </source>
</evidence>
<protein>
    <recommendedName>
        <fullName evidence="4">NADH dehydrogenase [ubiquinone] 1 beta subcomplex subunit 11, mitochondrial</fullName>
    </recommendedName>
    <alternativeName>
        <fullName evidence="15">Complex I-ESSS</fullName>
    </alternativeName>
    <alternativeName>
        <fullName evidence="14">NADH-ubiquinone oxidoreductase ESSS subunit</fullName>
    </alternativeName>
</protein>
<dbReference type="InParanoid" id="A0A316W4J2"/>
<evidence type="ECO:0000256" key="9">
    <source>
        <dbReference type="ARBA" id="ARBA00022946"/>
    </source>
</evidence>
<accession>A0A316W4J2</accession>
<evidence type="ECO:0000256" key="3">
    <source>
        <dbReference type="ARBA" id="ARBA00008915"/>
    </source>
</evidence>
<keyword evidence="5" id="KW-0813">Transport</keyword>
<organism evidence="19 20">
    <name type="scientific">Ceraceosorus guamensis</name>
    <dbReference type="NCBI Taxonomy" id="1522189"/>
    <lineage>
        <taxon>Eukaryota</taxon>
        <taxon>Fungi</taxon>
        <taxon>Dikarya</taxon>
        <taxon>Basidiomycota</taxon>
        <taxon>Ustilaginomycotina</taxon>
        <taxon>Exobasidiomycetes</taxon>
        <taxon>Ceraceosorales</taxon>
        <taxon>Ceraceosoraceae</taxon>
        <taxon>Ceraceosorus</taxon>
    </lineage>
</organism>
<feature type="region of interest" description="Disordered" evidence="17">
    <location>
        <begin position="98"/>
        <end position="117"/>
    </location>
</feature>
<evidence type="ECO:0000256" key="12">
    <source>
        <dbReference type="ARBA" id="ARBA00023128"/>
    </source>
</evidence>
<evidence type="ECO:0000256" key="1">
    <source>
        <dbReference type="ARBA" id="ARBA00003195"/>
    </source>
</evidence>
<evidence type="ECO:0000256" key="11">
    <source>
        <dbReference type="ARBA" id="ARBA00022989"/>
    </source>
</evidence>
<evidence type="ECO:0000256" key="15">
    <source>
        <dbReference type="ARBA" id="ARBA00031387"/>
    </source>
</evidence>
<dbReference type="GeneID" id="37035053"/>
<evidence type="ECO:0000256" key="2">
    <source>
        <dbReference type="ARBA" id="ARBA00004434"/>
    </source>
</evidence>
<evidence type="ECO:0000256" key="10">
    <source>
        <dbReference type="ARBA" id="ARBA00022982"/>
    </source>
</evidence>
<evidence type="ECO:0000256" key="18">
    <source>
        <dbReference type="SAM" id="Phobius"/>
    </source>
</evidence>
<dbReference type="InterPro" id="IPR019329">
    <property type="entry name" value="NADH_UbQ_OxRdtase_ESSS_su"/>
</dbReference>
<keyword evidence="8" id="KW-0999">Mitochondrion inner membrane</keyword>
<dbReference type="Pfam" id="PF10183">
    <property type="entry name" value="ESSS"/>
    <property type="match status" value="1"/>
</dbReference>
<evidence type="ECO:0000256" key="6">
    <source>
        <dbReference type="ARBA" id="ARBA00022660"/>
    </source>
</evidence>
<comment type="subunit">
    <text evidence="16">Complex I is composed of 45 different subunits. Interacts with BCAP31.</text>
</comment>
<dbReference type="OrthoDB" id="2147978at2759"/>
<evidence type="ECO:0000256" key="7">
    <source>
        <dbReference type="ARBA" id="ARBA00022692"/>
    </source>
</evidence>
<gene>
    <name evidence="19" type="ORF">IE81DRAFT_320934</name>
</gene>
<keyword evidence="20" id="KW-1185">Reference proteome</keyword>
<dbReference type="AlphaFoldDB" id="A0A316W4J2"/>
<feature type="transmembrane region" description="Helical" evidence="18">
    <location>
        <begin position="60"/>
        <end position="78"/>
    </location>
</feature>
<dbReference type="Proteomes" id="UP000245783">
    <property type="component" value="Unassembled WGS sequence"/>
</dbReference>
<dbReference type="PANTHER" id="PTHR40637">
    <property type="entry name" value="ESSS SUBUNIT OF NADH:UBIQUINONE OXIDOREDUCTASE (COMPLEX I) PROTEIN"/>
    <property type="match status" value="1"/>
</dbReference>
<keyword evidence="7 18" id="KW-0812">Transmembrane</keyword>
<evidence type="ECO:0000256" key="5">
    <source>
        <dbReference type="ARBA" id="ARBA00022448"/>
    </source>
</evidence>
<keyword evidence="11 18" id="KW-1133">Transmembrane helix</keyword>
<evidence type="ECO:0000313" key="20">
    <source>
        <dbReference type="Proteomes" id="UP000245783"/>
    </source>
</evidence>